<organism evidence="1 3">
    <name type="scientific">Legionella beliardensis</name>
    <dbReference type="NCBI Taxonomy" id="91822"/>
    <lineage>
        <taxon>Bacteria</taxon>
        <taxon>Pseudomonadati</taxon>
        <taxon>Pseudomonadota</taxon>
        <taxon>Gammaproteobacteria</taxon>
        <taxon>Legionellales</taxon>
        <taxon>Legionellaceae</taxon>
        <taxon>Legionella</taxon>
    </lineage>
</organism>
<dbReference type="Pfam" id="PF11920">
    <property type="entry name" value="DUF3438"/>
    <property type="match status" value="1"/>
</dbReference>
<evidence type="ECO:0000313" key="3">
    <source>
        <dbReference type="Proteomes" id="UP000254968"/>
    </source>
</evidence>
<gene>
    <name evidence="1" type="ORF">NCTC13315_02821</name>
    <name evidence="2" type="ORF">NCTC13315_02893</name>
</gene>
<dbReference type="OrthoDB" id="7064293at2"/>
<dbReference type="EMBL" id="UGNV01000002">
    <property type="protein sequence ID" value="STX55449.1"/>
    <property type="molecule type" value="Genomic_DNA"/>
</dbReference>
<dbReference type="Proteomes" id="UP000254968">
    <property type="component" value="Unassembled WGS sequence"/>
</dbReference>
<dbReference type="AlphaFoldDB" id="A0A378JQG4"/>
<sequence>MNIKWLMIIIGLLISVSAQALETEHVLWEKTPLSIQLPLKEERVIRFPAPISIIDSELDDDLNVLKLDDALYIKAIKPFHHKRLIVQLMPDDELVVLNLSANDNDHPVAPIEILMPSKEGASIEEADNQSASSKDLSADTSALKSNDLINPVSLTRFAIQSLYAPARLLSPLPGVVRTPMQTQKTVTLVYGAAVTAHPLISWQANELYVTAVELKNDLNKAIVLDPRRLLGEWQTATFYPTNTLKPRAMHETTTVFLVSSRPFGDALKAIKGYVR</sequence>
<dbReference type="EMBL" id="UGNV01000002">
    <property type="protein sequence ID" value="STX55521.1"/>
    <property type="molecule type" value="Genomic_DNA"/>
</dbReference>
<dbReference type="NCBIfam" id="TIGR03749">
    <property type="entry name" value="conj_TIGR03749"/>
    <property type="match status" value="1"/>
</dbReference>
<accession>A0A378JQG4</accession>
<evidence type="ECO:0000313" key="2">
    <source>
        <dbReference type="EMBL" id="STX55521.1"/>
    </source>
</evidence>
<keyword evidence="3" id="KW-1185">Reference proteome</keyword>
<reference evidence="1 3" key="1">
    <citation type="submission" date="2018-06" db="EMBL/GenBank/DDBJ databases">
        <authorList>
            <consortium name="Pathogen Informatics"/>
            <person name="Doyle S."/>
        </authorList>
    </citation>
    <scope>NUCLEOTIDE SEQUENCE [LARGE SCALE GENOMIC DNA]</scope>
    <source>
        <strain evidence="1 3">NCTC13315</strain>
    </source>
</reference>
<evidence type="ECO:0000313" key="1">
    <source>
        <dbReference type="EMBL" id="STX55449.1"/>
    </source>
</evidence>
<dbReference type="InterPro" id="IPR021844">
    <property type="entry name" value="Integr_conj_element_PFL4704"/>
</dbReference>
<name>A0A378JQG4_9GAMM</name>
<protein>
    <submittedName>
        <fullName evidence="1">Integrating conjugative element protein, PFL_4704 family</fullName>
    </submittedName>
</protein>
<proteinExistence type="predicted"/>
<dbReference type="RefSeq" id="WP_115304104.1">
    <property type="nucleotide sequence ID" value="NZ_CAAAHO010000010.1"/>
</dbReference>